<feature type="domain" description="Prephenate dehydratase" evidence="8">
    <location>
        <begin position="24"/>
        <end position="255"/>
    </location>
</feature>
<keyword evidence="3" id="KW-0028">Amino-acid biosynthesis</keyword>
<dbReference type="SUPFAM" id="SSF53850">
    <property type="entry name" value="Periplasmic binding protein-like II"/>
    <property type="match status" value="2"/>
</dbReference>
<dbReference type="EC" id="4.2.1.51" evidence="2"/>
<dbReference type="SUPFAM" id="SSF55021">
    <property type="entry name" value="ACT-like"/>
    <property type="match status" value="1"/>
</dbReference>
<dbReference type="VEuPathDB" id="FungiDB:jhhlp_000296"/>
<dbReference type="OrthoDB" id="983542at2759"/>
<evidence type="ECO:0000256" key="5">
    <source>
        <dbReference type="ARBA" id="ARBA00023222"/>
    </source>
</evidence>
<name>A0A2N3NKI0_9PEZI</name>
<dbReference type="FunCoup" id="A0A2N3NKI0">
    <property type="interactions" value="112"/>
</dbReference>
<keyword evidence="6" id="KW-0456">Lyase</keyword>
<accession>A0A2N3NKI0</accession>
<keyword evidence="11" id="KW-1185">Reference proteome</keyword>
<proteinExistence type="predicted"/>
<dbReference type="CDD" id="cd13532">
    <property type="entry name" value="PBP2_PDT_like"/>
    <property type="match status" value="1"/>
</dbReference>
<dbReference type="Proteomes" id="UP000233524">
    <property type="component" value="Unassembled WGS sequence"/>
</dbReference>
<dbReference type="PANTHER" id="PTHR21022:SF19">
    <property type="entry name" value="PREPHENATE DEHYDRATASE-RELATED"/>
    <property type="match status" value="1"/>
</dbReference>
<dbReference type="InterPro" id="IPR008242">
    <property type="entry name" value="Chor_mutase/pphenate_deHydtase"/>
</dbReference>
<dbReference type="UniPathway" id="UPA00121">
    <property type="reaction ID" value="UER00345"/>
</dbReference>
<dbReference type="EMBL" id="NLAX01000002">
    <property type="protein sequence ID" value="PKS12955.1"/>
    <property type="molecule type" value="Genomic_DNA"/>
</dbReference>
<comment type="pathway">
    <text evidence="1">Amino-acid biosynthesis; L-phenylalanine biosynthesis; phenylpyruvate from prephenate: step 1/1.</text>
</comment>
<dbReference type="InterPro" id="IPR001086">
    <property type="entry name" value="Preph_deHydtase"/>
</dbReference>
<evidence type="ECO:0000313" key="10">
    <source>
        <dbReference type="EMBL" id="PKS12955.1"/>
    </source>
</evidence>
<dbReference type="PIRSF" id="PIRSF001500">
    <property type="entry name" value="Chor_mut_pdt_Ppr"/>
    <property type="match status" value="1"/>
</dbReference>
<dbReference type="GO" id="GO:0005737">
    <property type="term" value="C:cytoplasm"/>
    <property type="evidence" value="ECO:0007669"/>
    <property type="project" value="TreeGrafter"/>
</dbReference>
<evidence type="ECO:0000313" key="11">
    <source>
        <dbReference type="Proteomes" id="UP000233524"/>
    </source>
</evidence>
<gene>
    <name evidence="10" type="ORF">jhhlp_000296</name>
</gene>
<keyword evidence="5" id="KW-0584">Phenylalanine biosynthesis</keyword>
<sequence>MGVEQMSTTDAVNAAENGIARTRIVAFLGPISSYTHQVGHLTVTHCLDKAAGAALQSFTEDKYDLRPSVNIDEIFEVVQRGDVDFGVVPFENSTNGPVIFTLDNLANRYQTCPDISVCGEAYVDVHHYLLGHRNPLSVLDEGGDGSGTCTPTAADPHPLKPRTKPLGSLKHITKLYSHPQAWGQCSIFLSTYLKGIETIDVSSTSRAAEMVKEDKTGTSAAISSEIAAKVYGVDILAKTIEDREDNTTRFFIIKKTDRLDLKVPRRSDGEETTPPRSETKSLVSFTVPHHEPGALADVLDCFRKAKLNLTTINSRPSLITAFQYLFFVEIEGHYDLDPEVRAALVEVERVAQSSRWLGSWYSQSGRRKG</sequence>
<evidence type="ECO:0000256" key="1">
    <source>
        <dbReference type="ARBA" id="ARBA00004741"/>
    </source>
</evidence>
<dbReference type="InParanoid" id="A0A2N3NKI0"/>
<dbReference type="AlphaFoldDB" id="A0A2N3NKI0"/>
<dbReference type="GO" id="GO:0009094">
    <property type="term" value="P:L-phenylalanine biosynthetic process"/>
    <property type="evidence" value="ECO:0007669"/>
    <property type="project" value="UniProtKB-UniPathway"/>
</dbReference>
<evidence type="ECO:0000259" key="8">
    <source>
        <dbReference type="PROSITE" id="PS51171"/>
    </source>
</evidence>
<dbReference type="CDD" id="cd04905">
    <property type="entry name" value="ACT_CM-PDT"/>
    <property type="match status" value="1"/>
</dbReference>
<dbReference type="Gene3D" id="3.30.70.260">
    <property type="match status" value="1"/>
</dbReference>
<dbReference type="InterPro" id="IPR002912">
    <property type="entry name" value="ACT_dom"/>
</dbReference>
<dbReference type="STRING" id="41688.A0A2N3NKI0"/>
<keyword evidence="4" id="KW-0057">Aromatic amino acid biosynthesis</keyword>
<dbReference type="PROSITE" id="PS51171">
    <property type="entry name" value="PREPHENATE_DEHYDR_3"/>
    <property type="match status" value="1"/>
</dbReference>
<evidence type="ECO:0000256" key="6">
    <source>
        <dbReference type="ARBA" id="ARBA00023239"/>
    </source>
</evidence>
<dbReference type="Gene3D" id="3.40.190.10">
    <property type="entry name" value="Periplasmic binding protein-like II"/>
    <property type="match status" value="2"/>
</dbReference>
<reference evidence="10 11" key="1">
    <citation type="journal article" date="2017" name="G3 (Bethesda)">
        <title>First Draft Genome Sequence of the Pathogenic Fungus Lomentospora prolificans (Formerly Scedosporium prolificans).</title>
        <authorList>
            <person name="Luo R."/>
            <person name="Zimin A."/>
            <person name="Workman R."/>
            <person name="Fan Y."/>
            <person name="Pertea G."/>
            <person name="Grossman N."/>
            <person name="Wear M.P."/>
            <person name="Jia B."/>
            <person name="Miller H."/>
            <person name="Casadevall A."/>
            <person name="Timp W."/>
            <person name="Zhang S.X."/>
            <person name="Salzberg S.L."/>
        </authorList>
    </citation>
    <scope>NUCLEOTIDE SEQUENCE [LARGE SCALE GENOMIC DNA]</scope>
    <source>
        <strain evidence="10 11">JHH-5317</strain>
    </source>
</reference>
<organism evidence="10 11">
    <name type="scientific">Lomentospora prolificans</name>
    <dbReference type="NCBI Taxonomy" id="41688"/>
    <lineage>
        <taxon>Eukaryota</taxon>
        <taxon>Fungi</taxon>
        <taxon>Dikarya</taxon>
        <taxon>Ascomycota</taxon>
        <taxon>Pezizomycotina</taxon>
        <taxon>Sordariomycetes</taxon>
        <taxon>Hypocreomycetidae</taxon>
        <taxon>Microascales</taxon>
        <taxon>Microascaceae</taxon>
        <taxon>Lomentospora</taxon>
    </lineage>
</organism>
<dbReference type="Pfam" id="PF00800">
    <property type="entry name" value="PDT"/>
    <property type="match status" value="1"/>
</dbReference>
<evidence type="ECO:0000256" key="7">
    <source>
        <dbReference type="ARBA" id="ARBA00047848"/>
    </source>
</evidence>
<evidence type="ECO:0000256" key="2">
    <source>
        <dbReference type="ARBA" id="ARBA00013147"/>
    </source>
</evidence>
<comment type="caution">
    <text evidence="10">The sequence shown here is derived from an EMBL/GenBank/DDBJ whole genome shotgun (WGS) entry which is preliminary data.</text>
</comment>
<dbReference type="PROSITE" id="PS51671">
    <property type="entry name" value="ACT"/>
    <property type="match status" value="1"/>
</dbReference>
<feature type="domain" description="ACT" evidence="9">
    <location>
        <begin position="283"/>
        <end position="359"/>
    </location>
</feature>
<evidence type="ECO:0000259" key="9">
    <source>
        <dbReference type="PROSITE" id="PS51671"/>
    </source>
</evidence>
<dbReference type="FunFam" id="3.40.190.10:FF:000034">
    <property type="entry name" value="Chorismate mutase/prephenate dehydratase"/>
    <property type="match status" value="1"/>
</dbReference>
<comment type="catalytic activity">
    <reaction evidence="7">
        <text>prephenate + H(+) = 3-phenylpyruvate + CO2 + H2O</text>
        <dbReference type="Rhea" id="RHEA:21648"/>
        <dbReference type="ChEBI" id="CHEBI:15377"/>
        <dbReference type="ChEBI" id="CHEBI:15378"/>
        <dbReference type="ChEBI" id="CHEBI:16526"/>
        <dbReference type="ChEBI" id="CHEBI:18005"/>
        <dbReference type="ChEBI" id="CHEBI:29934"/>
        <dbReference type="EC" id="4.2.1.51"/>
    </reaction>
</comment>
<dbReference type="GO" id="GO:0004664">
    <property type="term" value="F:prephenate dehydratase activity"/>
    <property type="evidence" value="ECO:0007669"/>
    <property type="project" value="UniProtKB-EC"/>
</dbReference>
<dbReference type="InterPro" id="IPR045865">
    <property type="entry name" value="ACT-like_dom_sf"/>
</dbReference>
<dbReference type="PANTHER" id="PTHR21022">
    <property type="entry name" value="PREPHENATE DEHYDRATASE P PROTEIN"/>
    <property type="match status" value="1"/>
</dbReference>
<evidence type="ECO:0000256" key="3">
    <source>
        <dbReference type="ARBA" id="ARBA00022605"/>
    </source>
</evidence>
<protein>
    <recommendedName>
        <fullName evidence="2">prephenate dehydratase</fullName>
        <ecNumber evidence="2">4.2.1.51</ecNumber>
    </recommendedName>
</protein>
<evidence type="ECO:0000256" key="4">
    <source>
        <dbReference type="ARBA" id="ARBA00023141"/>
    </source>
</evidence>